<dbReference type="Proteomes" id="UP001217500">
    <property type="component" value="Chromosome"/>
</dbReference>
<dbReference type="EMBL" id="CP116805">
    <property type="protein sequence ID" value="WCL53525.1"/>
    <property type="molecule type" value="Genomic_DNA"/>
</dbReference>
<proteinExistence type="predicted"/>
<accession>A0AAE9XSY7</accession>
<dbReference type="SUPFAM" id="SSF53807">
    <property type="entry name" value="Helical backbone' metal receptor"/>
    <property type="match status" value="1"/>
</dbReference>
<dbReference type="KEGG" id="gso:PH603_13355"/>
<gene>
    <name evidence="2" type="ORF">PH603_13355</name>
</gene>
<dbReference type="Gene3D" id="3.40.50.1980">
    <property type="entry name" value="Nitrogenase molybdenum iron protein domain"/>
    <property type="match status" value="2"/>
</dbReference>
<evidence type="ECO:0000313" key="2">
    <source>
        <dbReference type="EMBL" id="WCL53525.1"/>
    </source>
</evidence>
<dbReference type="RefSeq" id="WP_289503037.1">
    <property type="nucleotide sequence ID" value="NZ_CP116805.1"/>
</dbReference>
<dbReference type="AlphaFoldDB" id="A0AAE9XSY7"/>
<evidence type="ECO:0000259" key="1">
    <source>
        <dbReference type="Pfam" id="PF01497"/>
    </source>
</evidence>
<name>A0AAE9XSY7_9PROT</name>
<organism evidence="2 3">
    <name type="scientific">Gimibacter soli</name>
    <dbReference type="NCBI Taxonomy" id="3024400"/>
    <lineage>
        <taxon>Bacteria</taxon>
        <taxon>Pseudomonadati</taxon>
        <taxon>Pseudomonadota</taxon>
        <taxon>Alphaproteobacteria</taxon>
        <taxon>Kordiimonadales</taxon>
        <taxon>Temperatibacteraceae</taxon>
        <taxon>Gimibacter</taxon>
    </lineage>
</organism>
<keyword evidence="3" id="KW-1185">Reference proteome</keyword>
<feature type="domain" description="Fe/B12 periplasmic-binding" evidence="1">
    <location>
        <begin position="95"/>
        <end position="191"/>
    </location>
</feature>
<dbReference type="Pfam" id="PF01497">
    <property type="entry name" value="Peripla_BP_2"/>
    <property type="match status" value="1"/>
</dbReference>
<dbReference type="PANTHER" id="PTHR30535:SF34">
    <property type="entry name" value="MOLYBDATE-BINDING PROTEIN MOLA"/>
    <property type="match status" value="1"/>
</dbReference>
<reference evidence="2" key="1">
    <citation type="submission" date="2023-01" db="EMBL/GenBank/DDBJ databases">
        <title>The genome sequence of Kordiimonadaceae bacterium 6D33.</title>
        <authorList>
            <person name="Liu Y."/>
        </authorList>
    </citation>
    <scope>NUCLEOTIDE SEQUENCE</scope>
    <source>
        <strain evidence="2">6D33</strain>
    </source>
</reference>
<evidence type="ECO:0000313" key="3">
    <source>
        <dbReference type="Proteomes" id="UP001217500"/>
    </source>
</evidence>
<dbReference type="InterPro" id="IPR002491">
    <property type="entry name" value="ABC_transptr_periplasmic_BD"/>
</dbReference>
<dbReference type="PANTHER" id="PTHR30535">
    <property type="entry name" value="VITAMIN B12-BINDING PROTEIN"/>
    <property type="match status" value="1"/>
</dbReference>
<dbReference type="InterPro" id="IPR050902">
    <property type="entry name" value="ABC_Transporter_SBP"/>
</dbReference>
<protein>
    <submittedName>
        <fullName evidence="2">ABC transporter substrate-binding protein</fullName>
    </submittedName>
</protein>
<sequence>MLSLDYCADQYVLALTPRHQITALSPAATTAYSYYADAAAGLPTVRPVSEDVLTTDASIVVRAWGGGFEATRYLGKFGMRGVDIPYADSLDAAGDALIAVGEALGQPDKAAALKVAFDAARNELKTRAEGRPTLRALYVTPGGVTTGAGTFVDELMRAGGVINMAAEGGRAGWFPIDLEALVTDPPDLIVGGFFDLDRNYIDHWSIARHSLFRDLLASRPVVMIPSRYLSCGAWFAVEAAERIAETAYPLQRAEGAAR</sequence>